<keyword evidence="1" id="KW-1133">Transmembrane helix</keyword>
<reference evidence="2" key="1">
    <citation type="journal article" date="2014" name="Int. J. Syst. Evol. Microbiol.">
        <title>Complete genome sequence of Corynebacterium casei LMG S-19264T (=DSM 44701T), isolated from a smear-ripened cheese.</title>
        <authorList>
            <consortium name="US DOE Joint Genome Institute (JGI-PGF)"/>
            <person name="Walter F."/>
            <person name="Albersmeier A."/>
            <person name="Kalinowski J."/>
            <person name="Ruckert C."/>
        </authorList>
    </citation>
    <scope>NUCLEOTIDE SEQUENCE</scope>
    <source>
        <strain evidence="2">KCTC 32255</strain>
    </source>
</reference>
<keyword evidence="1" id="KW-0812">Transmembrane</keyword>
<name>A0A918P8M5_9SPHN</name>
<dbReference type="AlphaFoldDB" id="A0A918P8M5"/>
<dbReference type="Proteomes" id="UP000648075">
    <property type="component" value="Unassembled WGS sequence"/>
</dbReference>
<protein>
    <recommendedName>
        <fullName evidence="4">DUF4129 domain-containing protein</fullName>
    </recommendedName>
</protein>
<keyword evidence="1" id="KW-0472">Membrane</keyword>
<dbReference type="RefSeq" id="WP_189619259.1">
    <property type="nucleotide sequence ID" value="NZ_BMZA01000001.1"/>
</dbReference>
<reference evidence="2" key="2">
    <citation type="submission" date="2020-09" db="EMBL/GenBank/DDBJ databases">
        <authorList>
            <person name="Sun Q."/>
            <person name="Kim S."/>
        </authorList>
    </citation>
    <scope>NUCLEOTIDE SEQUENCE</scope>
    <source>
        <strain evidence="2">KCTC 32255</strain>
    </source>
</reference>
<proteinExistence type="predicted"/>
<evidence type="ECO:0008006" key="4">
    <source>
        <dbReference type="Google" id="ProtNLM"/>
    </source>
</evidence>
<feature type="transmembrane region" description="Helical" evidence="1">
    <location>
        <begin position="71"/>
        <end position="92"/>
    </location>
</feature>
<accession>A0A918P8M5</accession>
<sequence length="218" mass="23414">MSAGQGQIEPGGSAEAAWHAVRRGGDIQFSPLAPMPERPPTPPPGWLEALLKALEALFKPIGRLLGMSWPVFQYVLIGGAALLVLFIVWRAIQPLLARRADSGGEQEAGWAPVRAEAEALLSDADRLAAEGRFDEATHLLLVRSVRQIGDARPDALHPASTAREIARLSFLPAIGREAFTTIAVRVERSLFALRALDAEDWGAARAAYARFAQVGLPG</sequence>
<comment type="caution">
    <text evidence="2">The sequence shown here is derived from an EMBL/GenBank/DDBJ whole genome shotgun (WGS) entry which is preliminary data.</text>
</comment>
<gene>
    <name evidence="2" type="ORF">GCM10011614_02350</name>
</gene>
<keyword evidence="3" id="KW-1185">Reference proteome</keyword>
<dbReference type="EMBL" id="BMZA01000001">
    <property type="protein sequence ID" value="GGY91205.1"/>
    <property type="molecule type" value="Genomic_DNA"/>
</dbReference>
<evidence type="ECO:0000313" key="2">
    <source>
        <dbReference type="EMBL" id="GGY91205.1"/>
    </source>
</evidence>
<evidence type="ECO:0000256" key="1">
    <source>
        <dbReference type="SAM" id="Phobius"/>
    </source>
</evidence>
<organism evidence="2 3">
    <name type="scientific">Novosphingobium colocasiae</name>
    <dbReference type="NCBI Taxonomy" id="1256513"/>
    <lineage>
        <taxon>Bacteria</taxon>
        <taxon>Pseudomonadati</taxon>
        <taxon>Pseudomonadota</taxon>
        <taxon>Alphaproteobacteria</taxon>
        <taxon>Sphingomonadales</taxon>
        <taxon>Sphingomonadaceae</taxon>
        <taxon>Novosphingobium</taxon>
    </lineage>
</organism>
<evidence type="ECO:0000313" key="3">
    <source>
        <dbReference type="Proteomes" id="UP000648075"/>
    </source>
</evidence>